<proteinExistence type="predicted"/>
<feature type="compositionally biased region" description="Basic and acidic residues" evidence="1">
    <location>
        <begin position="1"/>
        <end position="11"/>
    </location>
</feature>
<gene>
    <name evidence="2" type="ORF">UCDDA912_g03462</name>
</gene>
<dbReference type="Proteomes" id="UP000034680">
    <property type="component" value="Unassembled WGS sequence"/>
</dbReference>
<evidence type="ECO:0000313" key="2">
    <source>
        <dbReference type="EMBL" id="KKY36552.1"/>
    </source>
</evidence>
<evidence type="ECO:0000256" key="1">
    <source>
        <dbReference type="SAM" id="MobiDB-lite"/>
    </source>
</evidence>
<organism evidence="2 3">
    <name type="scientific">Diaporthe ampelina</name>
    <dbReference type="NCBI Taxonomy" id="1214573"/>
    <lineage>
        <taxon>Eukaryota</taxon>
        <taxon>Fungi</taxon>
        <taxon>Dikarya</taxon>
        <taxon>Ascomycota</taxon>
        <taxon>Pezizomycotina</taxon>
        <taxon>Sordariomycetes</taxon>
        <taxon>Sordariomycetidae</taxon>
        <taxon>Diaporthales</taxon>
        <taxon>Diaporthaceae</taxon>
        <taxon>Diaporthe</taxon>
    </lineage>
</organism>
<accession>A0A0G2FQR5</accession>
<protein>
    <submittedName>
        <fullName evidence="2">Uncharacterized protein</fullName>
    </submittedName>
</protein>
<feature type="region of interest" description="Disordered" evidence="1">
    <location>
        <begin position="137"/>
        <end position="199"/>
    </location>
</feature>
<reference evidence="2 3" key="1">
    <citation type="submission" date="2015-05" db="EMBL/GenBank/DDBJ databases">
        <title>Distinctive expansion of gene families associated with plant cell wall degradation and secondary metabolism in the genomes of grapevine trunk pathogens.</title>
        <authorList>
            <person name="Lawrence D.P."/>
            <person name="Travadon R."/>
            <person name="Rolshausen P.E."/>
            <person name="Baumgartner K."/>
        </authorList>
    </citation>
    <scope>NUCLEOTIDE SEQUENCE [LARGE SCALE GENOMIC DNA]</scope>
    <source>
        <strain evidence="2">DA912</strain>
    </source>
</reference>
<feature type="compositionally biased region" description="Polar residues" evidence="1">
    <location>
        <begin position="68"/>
        <end position="95"/>
    </location>
</feature>
<sequence length="428" mass="47575">MSDKKTPDNKKTANKSRSTTPHPEESPSPLAVNSFTLAPTDRRTSNPRFGAIGGPTQDAPPPFRHVTSLASLSATTNQRALQSNQPGTSYVTSLPTWRRGSGQDPDPRAAGRDRRQPAEDQVELYKKLETMALERFSGKPQQAQNQQQRHPKQQLIRTQSQGFNTSRGLDGPRAHGGGTGQRELFRPMNSKLDPGAASRPLTEEEMFIRDMKGISYKYQGETGNPANASANVPDSLNCSLWITSLPPDCSYHDLLSAIAVHRPGKVYATFISPPSHEGAAHLPSRAHSAAKVIFYQPWAAQRLLHVARARRLVVRGHTARAVQNRIRAAPQDHGNATSRVLTIEGPASIVDRAELARIWSDWFSWHDDEVIVRGERVDRRGGPVRRIEWRFGSHRAQAVAAAKYMWDHHPYVQVEYAADPCDVQVYHP</sequence>
<dbReference type="STRING" id="1214573.A0A0G2FQR5"/>
<dbReference type="OrthoDB" id="5241026at2759"/>
<feature type="compositionally biased region" description="Polar residues" evidence="1">
    <location>
        <begin position="155"/>
        <end position="167"/>
    </location>
</feature>
<reference evidence="2 3" key="2">
    <citation type="submission" date="2015-05" db="EMBL/GenBank/DDBJ databases">
        <authorList>
            <person name="Morales-Cruz A."/>
            <person name="Amrine K.C."/>
            <person name="Cantu D."/>
        </authorList>
    </citation>
    <scope>NUCLEOTIDE SEQUENCE [LARGE SCALE GENOMIC DNA]</scope>
    <source>
        <strain evidence="2">DA912</strain>
    </source>
</reference>
<dbReference type="AlphaFoldDB" id="A0A0G2FQR5"/>
<feature type="compositionally biased region" description="Basic and acidic residues" evidence="1">
    <location>
        <begin position="105"/>
        <end position="120"/>
    </location>
</feature>
<dbReference type="EMBL" id="LCUC01000114">
    <property type="protein sequence ID" value="KKY36552.1"/>
    <property type="molecule type" value="Genomic_DNA"/>
</dbReference>
<feature type="region of interest" description="Disordered" evidence="1">
    <location>
        <begin position="1"/>
        <end position="120"/>
    </location>
</feature>
<name>A0A0G2FQR5_9PEZI</name>
<comment type="caution">
    <text evidence="2">The sequence shown here is derived from an EMBL/GenBank/DDBJ whole genome shotgun (WGS) entry which is preliminary data.</text>
</comment>
<keyword evidence="3" id="KW-1185">Reference proteome</keyword>
<evidence type="ECO:0000313" key="3">
    <source>
        <dbReference type="Proteomes" id="UP000034680"/>
    </source>
</evidence>